<sequence length="150" mass="17055">MKDWDVCHTFRVATLVSSGTIERAELTPILETVDSISFCERHAERIRNSKQFTGSCSDADDWKSLKLYIQEKWDNYEIASGLKQKTAEVRVVTFLVIIGKNAITFPEAFLDTGQEDIQAIKDGVKEHFKPEINLTYERQTNRPRSSIAAG</sequence>
<protein>
    <submittedName>
        <fullName evidence="1">Uncharacterized protein</fullName>
    </submittedName>
</protein>
<dbReference type="Proteomes" id="UP001642483">
    <property type="component" value="Unassembled WGS sequence"/>
</dbReference>
<proteinExistence type="predicted"/>
<gene>
    <name evidence="1" type="ORF">CVLEPA_LOCUS25959</name>
</gene>
<organism evidence="1 2">
    <name type="scientific">Clavelina lepadiformis</name>
    <name type="common">Light-bulb sea squirt</name>
    <name type="synonym">Ascidia lepadiformis</name>
    <dbReference type="NCBI Taxonomy" id="159417"/>
    <lineage>
        <taxon>Eukaryota</taxon>
        <taxon>Metazoa</taxon>
        <taxon>Chordata</taxon>
        <taxon>Tunicata</taxon>
        <taxon>Ascidiacea</taxon>
        <taxon>Aplousobranchia</taxon>
        <taxon>Clavelinidae</taxon>
        <taxon>Clavelina</taxon>
    </lineage>
</organism>
<accession>A0ABP0GM09</accession>
<evidence type="ECO:0000313" key="2">
    <source>
        <dbReference type="Proteomes" id="UP001642483"/>
    </source>
</evidence>
<keyword evidence="2" id="KW-1185">Reference proteome</keyword>
<dbReference type="EMBL" id="CAWYQH010000130">
    <property type="protein sequence ID" value="CAK8692712.1"/>
    <property type="molecule type" value="Genomic_DNA"/>
</dbReference>
<comment type="caution">
    <text evidence="1">The sequence shown here is derived from an EMBL/GenBank/DDBJ whole genome shotgun (WGS) entry which is preliminary data.</text>
</comment>
<reference evidence="1 2" key="1">
    <citation type="submission" date="2024-02" db="EMBL/GenBank/DDBJ databases">
        <authorList>
            <person name="Daric V."/>
            <person name="Darras S."/>
        </authorList>
    </citation>
    <scope>NUCLEOTIDE SEQUENCE [LARGE SCALE GENOMIC DNA]</scope>
</reference>
<name>A0ABP0GM09_CLALP</name>
<evidence type="ECO:0000313" key="1">
    <source>
        <dbReference type="EMBL" id="CAK8692712.1"/>
    </source>
</evidence>